<dbReference type="SUPFAM" id="SSF48498">
    <property type="entry name" value="Tetracyclin repressor-like, C-terminal domain"/>
    <property type="match status" value="1"/>
</dbReference>
<dbReference type="Pfam" id="PF13977">
    <property type="entry name" value="TetR_C_6"/>
    <property type="match status" value="1"/>
</dbReference>
<dbReference type="PANTHER" id="PTHR30055:SF226">
    <property type="entry name" value="HTH-TYPE TRANSCRIPTIONAL REGULATOR PKSA"/>
    <property type="match status" value="1"/>
</dbReference>
<dbReference type="InterPro" id="IPR050109">
    <property type="entry name" value="HTH-type_TetR-like_transc_reg"/>
</dbReference>
<evidence type="ECO:0000259" key="2">
    <source>
        <dbReference type="Pfam" id="PF13977"/>
    </source>
</evidence>
<feature type="domain" description="BetI-type transcriptional repressor C-terminal" evidence="2">
    <location>
        <begin position="58"/>
        <end position="152"/>
    </location>
</feature>
<dbReference type="Proteomes" id="UP000236884">
    <property type="component" value="Chromosome"/>
</dbReference>
<name>A0A0S3PPA0_9BRAD</name>
<evidence type="ECO:0000313" key="4">
    <source>
        <dbReference type="Proteomes" id="UP000236884"/>
    </source>
</evidence>
<dbReference type="KEGG" id="vgo:GJW-30_1_00276"/>
<accession>A0A0S3PPA0</accession>
<protein>
    <recommendedName>
        <fullName evidence="2">BetI-type transcriptional repressor C-terminal domain-containing protein</fullName>
    </recommendedName>
</protein>
<organism evidence="3 4">
    <name type="scientific">Variibacter gotjawalensis</name>
    <dbReference type="NCBI Taxonomy" id="1333996"/>
    <lineage>
        <taxon>Bacteria</taxon>
        <taxon>Pseudomonadati</taxon>
        <taxon>Pseudomonadota</taxon>
        <taxon>Alphaproteobacteria</taxon>
        <taxon>Hyphomicrobiales</taxon>
        <taxon>Nitrobacteraceae</taxon>
        <taxon>Variibacter</taxon>
    </lineage>
</organism>
<gene>
    <name evidence="3" type="ORF">GJW-30_1_00276</name>
</gene>
<dbReference type="GO" id="GO:0003700">
    <property type="term" value="F:DNA-binding transcription factor activity"/>
    <property type="evidence" value="ECO:0007669"/>
    <property type="project" value="TreeGrafter"/>
</dbReference>
<dbReference type="Gene3D" id="1.10.357.10">
    <property type="entry name" value="Tetracycline Repressor, domain 2"/>
    <property type="match status" value="1"/>
</dbReference>
<dbReference type="InterPro" id="IPR036271">
    <property type="entry name" value="Tet_transcr_reg_TetR-rel_C_sf"/>
</dbReference>
<evidence type="ECO:0000256" key="1">
    <source>
        <dbReference type="ARBA" id="ARBA00023125"/>
    </source>
</evidence>
<evidence type="ECO:0000313" key="3">
    <source>
        <dbReference type="EMBL" id="BAT57766.1"/>
    </source>
</evidence>
<keyword evidence="1" id="KW-0238">DNA-binding</keyword>
<dbReference type="InterPro" id="IPR039538">
    <property type="entry name" value="BetI_C"/>
</dbReference>
<dbReference type="EMBL" id="AP014946">
    <property type="protein sequence ID" value="BAT57766.1"/>
    <property type="molecule type" value="Genomic_DNA"/>
</dbReference>
<dbReference type="PANTHER" id="PTHR30055">
    <property type="entry name" value="HTH-TYPE TRANSCRIPTIONAL REGULATOR RUTR"/>
    <property type="match status" value="1"/>
</dbReference>
<reference evidence="3 4" key="1">
    <citation type="submission" date="2015-08" db="EMBL/GenBank/DDBJ databases">
        <title>Investigation of the bacterial diversity of lava forest soil.</title>
        <authorList>
            <person name="Lee J.S."/>
        </authorList>
    </citation>
    <scope>NUCLEOTIDE SEQUENCE [LARGE SCALE GENOMIC DNA]</scope>
    <source>
        <strain evidence="3 4">GJW-30</strain>
    </source>
</reference>
<keyword evidence="4" id="KW-1185">Reference proteome</keyword>
<dbReference type="AlphaFoldDB" id="A0A0S3PPA0"/>
<sequence>MSPGNLYRYFPSKEAIIAGICERDRRDAARDFAALDTAPDFFKGLEGLARHYLVERPAEEVALWTEIMAESRRNPEISALMKEGDADITARMTDMLKHAGARGEIATDLDYPGVVAAMMALADGLTWRRAVDPDFNAETALPSVLRMVHSLLTTPLSAQSRSNNGDEK</sequence>
<proteinExistence type="predicted"/>
<dbReference type="GO" id="GO:0000976">
    <property type="term" value="F:transcription cis-regulatory region binding"/>
    <property type="evidence" value="ECO:0007669"/>
    <property type="project" value="TreeGrafter"/>
</dbReference>